<evidence type="ECO:0000256" key="3">
    <source>
        <dbReference type="ARBA" id="ARBA00022692"/>
    </source>
</evidence>
<dbReference type="STRING" id="574375.AZF08_01220"/>
<dbReference type="Proteomes" id="UP000027778">
    <property type="component" value="Unassembled WGS sequence"/>
</dbReference>
<evidence type="ECO:0000256" key="2">
    <source>
        <dbReference type="ARBA" id="ARBA00022475"/>
    </source>
</evidence>
<name>A0A073KH29_9BACI</name>
<protein>
    <submittedName>
        <fullName evidence="7">Cytochrome B6</fullName>
    </submittedName>
</protein>
<dbReference type="NCBIfam" id="TIGR02908">
    <property type="entry name" value="CoxD_Bacillus"/>
    <property type="match status" value="1"/>
</dbReference>
<keyword evidence="3 6" id="KW-0812">Transmembrane</keyword>
<feature type="transmembrane region" description="Helical" evidence="6">
    <location>
        <begin position="30"/>
        <end position="49"/>
    </location>
</feature>
<sequence length="112" mass="12822">MAIKQTHTSNSKVDLVYRRRKSAEEMKHQVITFGLMIFLTIVAFVSVAYPKTFSPVFSVPFILLLAVVQVIFQLYYFMHMSHKGHEAASFFLYSGLLVGLLTILAFMTIVWV</sequence>
<evidence type="ECO:0000256" key="1">
    <source>
        <dbReference type="ARBA" id="ARBA00004651"/>
    </source>
</evidence>
<evidence type="ECO:0000256" key="5">
    <source>
        <dbReference type="ARBA" id="ARBA00023136"/>
    </source>
</evidence>
<reference evidence="7 8" key="1">
    <citation type="submission" date="2014-06" db="EMBL/GenBank/DDBJ databases">
        <title>Draft genome sequence of Bacillus gaemokensis JCM 15801 (MCCC 1A00707).</title>
        <authorList>
            <person name="Lai Q."/>
            <person name="Liu Y."/>
            <person name="Shao Z."/>
        </authorList>
    </citation>
    <scope>NUCLEOTIDE SEQUENCE [LARGE SCALE GENOMIC DNA]</scope>
    <source>
        <strain evidence="7 8">JCM 15801</strain>
    </source>
</reference>
<dbReference type="EMBL" id="JOTM01000001">
    <property type="protein sequence ID" value="KEK25870.1"/>
    <property type="molecule type" value="Genomic_DNA"/>
</dbReference>
<dbReference type="RefSeq" id="WP_033672221.1">
    <property type="nucleotide sequence ID" value="NZ_JOTM01000001.1"/>
</dbReference>
<evidence type="ECO:0000313" key="7">
    <source>
        <dbReference type="EMBL" id="KEK25870.1"/>
    </source>
</evidence>
<keyword evidence="2" id="KW-1003">Cell membrane</keyword>
<evidence type="ECO:0000256" key="6">
    <source>
        <dbReference type="SAM" id="Phobius"/>
    </source>
</evidence>
<comment type="subcellular location">
    <subcellularLocation>
        <location evidence="1">Cell membrane</location>
        <topology evidence="1">Multi-pass membrane protein</topology>
    </subcellularLocation>
</comment>
<gene>
    <name evidence="7" type="ORF">BAGA_01135</name>
</gene>
<feature type="transmembrane region" description="Helical" evidence="6">
    <location>
        <begin position="55"/>
        <end position="78"/>
    </location>
</feature>
<comment type="caution">
    <text evidence="7">The sequence shown here is derived from an EMBL/GenBank/DDBJ whole genome shotgun (WGS) entry which is preliminary data.</text>
</comment>
<dbReference type="Pfam" id="PF03626">
    <property type="entry name" value="COX4_pro"/>
    <property type="match status" value="1"/>
</dbReference>
<evidence type="ECO:0000256" key="4">
    <source>
        <dbReference type="ARBA" id="ARBA00022989"/>
    </source>
</evidence>
<keyword evidence="8" id="KW-1185">Reference proteome</keyword>
<accession>A0A073KH29</accession>
<dbReference type="InterPro" id="IPR005171">
    <property type="entry name" value="Cyt_c_oxidase_su4_prok"/>
</dbReference>
<proteinExistence type="predicted"/>
<organism evidence="7 8">
    <name type="scientific">Bacillus gaemokensis</name>
    <dbReference type="NCBI Taxonomy" id="574375"/>
    <lineage>
        <taxon>Bacteria</taxon>
        <taxon>Bacillati</taxon>
        <taxon>Bacillota</taxon>
        <taxon>Bacilli</taxon>
        <taxon>Bacillales</taxon>
        <taxon>Bacillaceae</taxon>
        <taxon>Bacillus</taxon>
        <taxon>Bacillus cereus group</taxon>
    </lineage>
</organism>
<dbReference type="GO" id="GO:0005886">
    <property type="term" value="C:plasma membrane"/>
    <property type="evidence" value="ECO:0007669"/>
    <property type="project" value="UniProtKB-SubCell"/>
</dbReference>
<evidence type="ECO:0000313" key="8">
    <source>
        <dbReference type="Proteomes" id="UP000027778"/>
    </source>
</evidence>
<dbReference type="AlphaFoldDB" id="A0A073KH29"/>
<keyword evidence="5 6" id="KW-0472">Membrane</keyword>
<dbReference type="eggNOG" id="COG3125">
    <property type="taxonomic scope" value="Bacteria"/>
</dbReference>
<feature type="transmembrane region" description="Helical" evidence="6">
    <location>
        <begin position="90"/>
        <end position="111"/>
    </location>
</feature>
<keyword evidence="4 6" id="KW-1133">Transmembrane helix</keyword>
<dbReference type="OrthoDB" id="2989516at2"/>
<dbReference type="InterPro" id="IPR014257">
    <property type="entry name" value="Cyt_c_oxidase_su4_bacillaceae"/>
</dbReference>